<feature type="transmembrane region" description="Helical" evidence="1">
    <location>
        <begin position="48"/>
        <end position="69"/>
    </location>
</feature>
<reference evidence="2" key="1">
    <citation type="submission" date="2020-04" db="EMBL/GenBank/DDBJ databases">
        <title>Deep metagenomics examines the oral microbiome during advanced dental caries in children, revealing novel taxa and co-occurrences with host molecules.</title>
        <authorList>
            <person name="Baker J.L."/>
            <person name="Morton J.T."/>
            <person name="Dinis M."/>
            <person name="Alvarez R."/>
            <person name="Tran N.C."/>
            <person name="Knight R."/>
            <person name="Edlund A."/>
        </authorList>
    </citation>
    <scope>NUCLEOTIDE SEQUENCE</scope>
    <source>
        <strain evidence="2">JCVI_23_bin.22</strain>
    </source>
</reference>
<comment type="caution">
    <text evidence="2">The sequence shown here is derived from an EMBL/GenBank/DDBJ whole genome shotgun (WGS) entry which is preliminary data.</text>
</comment>
<dbReference type="EMBL" id="JABZYP010000011">
    <property type="protein sequence ID" value="MBF1712878.1"/>
    <property type="molecule type" value="Genomic_DNA"/>
</dbReference>
<keyword evidence="1" id="KW-1133">Transmembrane helix</keyword>
<evidence type="ECO:0000256" key="1">
    <source>
        <dbReference type="SAM" id="Phobius"/>
    </source>
</evidence>
<protein>
    <submittedName>
        <fullName evidence="2">Uncharacterized protein</fullName>
    </submittedName>
</protein>
<organism evidence="2 3">
    <name type="scientific">Streptococcus intermedius</name>
    <dbReference type="NCBI Taxonomy" id="1338"/>
    <lineage>
        <taxon>Bacteria</taxon>
        <taxon>Bacillati</taxon>
        <taxon>Bacillota</taxon>
        <taxon>Bacilli</taxon>
        <taxon>Lactobacillales</taxon>
        <taxon>Streptococcaceae</taxon>
        <taxon>Streptococcus</taxon>
        <taxon>Streptococcus anginosus group</taxon>
    </lineage>
</organism>
<evidence type="ECO:0000313" key="2">
    <source>
        <dbReference type="EMBL" id="MBF1712878.1"/>
    </source>
</evidence>
<name>A0A930WEI0_STRIT</name>
<keyword evidence="1" id="KW-0472">Membrane</keyword>
<keyword evidence="1" id="KW-0812">Transmembrane</keyword>
<proteinExistence type="predicted"/>
<feature type="transmembrane region" description="Helical" evidence="1">
    <location>
        <begin position="130"/>
        <end position="151"/>
    </location>
</feature>
<accession>A0A930WEI0</accession>
<feature type="transmembrane region" description="Helical" evidence="1">
    <location>
        <begin position="89"/>
        <end position="109"/>
    </location>
</feature>
<evidence type="ECO:0000313" key="3">
    <source>
        <dbReference type="Proteomes" id="UP000721045"/>
    </source>
</evidence>
<feature type="transmembrane region" description="Helical" evidence="1">
    <location>
        <begin position="231"/>
        <end position="255"/>
    </location>
</feature>
<sequence>MRWQKLFTASFEESLNLQDDKISGEFSQKAYTEGEALEKKRGKIKSTILVLVFSLLFVFGLNYLIVFVTNYAVHHLTEKSTLPISKISFLPSIIFFVGSFLWLLLIVLGKRFSQYFISQYRFHFHIVTSLIWFDIEINLMFLTFTILSLTLIGVMMFWLLIIFLAYTILHSRVISLLDLMYNEEMTKTKVDQWITKITGFVFKYGWRFVLAGLLLKFIFPSSTGVRTDWIGYIGILVMWFIMNVLVIAGIVYLLFPHFLQGYYKWKYPEEYREWEGKTIEEWYGEKYLKKQEERKKRNGRK</sequence>
<gene>
    <name evidence="2" type="ORF">HXO88_03950</name>
</gene>
<feature type="transmembrane region" description="Helical" evidence="1">
    <location>
        <begin position="157"/>
        <end position="179"/>
    </location>
</feature>
<feature type="transmembrane region" description="Helical" evidence="1">
    <location>
        <begin position="200"/>
        <end position="219"/>
    </location>
</feature>
<dbReference type="AlphaFoldDB" id="A0A930WEI0"/>
<dbReference type="Proteomes" id="UP000721045">
    <property type="component" value="Unassembled WGS sequence"/>
</dbReference>